<protein>
    <submittedName>
        <fullName evidence="2">Flavodoxin</fullName>
    </submittedName>
</protein>
<feature type="domain" description="Flavodoxin-like" evidence="1">
    <location>
        <begin position="5"/>
        <end position="165"/>
    </location>
</feature>
<evidence type="ECO:0000313" key="2">
    <source>
        <dbReference type="EMBL" id="GLG85724.1"/>
    </source>
</evidence>
<dbReference type="SUPFAM" id="SSF52218">
    <property type="entry name" value="Flavoproteins"/>
    <property type="match status" value="1"/>
</dbReference>
<dbReference type="GO" id="GO:0010181">
    <property type="term" value="F:FMN binding"/>
    <property type="evidence" value="ECO:0007669"/>
    <property type="project" value="InterPro"/>
</dbReference>
<dbReference type="AlphaFoldDB" id="A0A174ACG7"/>
<dbReference type="EMBL" id="BSCI01000001">
    <property type="protein sequence ID" value="GLG85724.1"/>
    <property type="molecule type" value="Genomic_DNA"/>
</dbReference>
<dbReference type="RefSeq" id="WP_055247925.1">
    <property type="nucleotide sequence ID" value="NZ_BSCI01000001.1"/>
</dbReference>
<name>A0A174ACG7_9FIRM</name>
<reference evidence="3 4" key="1">
    <citation type="submission" date="2020-04" db="EMBL/GenBank/DDBJ databases">
        <authorList>
            <person name="Pieper L."/>
        </authorList>
    </citation>
    <scope>NUCLEOTIDE SEQUENCE [LARGE SCALE GENOMIC DNA]</scope>
    <source>
        <strain evidence="3 4">F22</strain>
    </source>
</reference>
<evidence type="ECO:0000313" key="4">
    <source>
        <dbReference type="Proteomes" id="UP000554488"/>
    </source>
</evidence>
<dbReference type="InterPro" id="IPR054633">
    <property type="entry name" value="BilS"/>
</dbReference>
<dbReference type="Pfam" id="PF12641">
    <property type="entry name" value="Flavodoxin_3"/>
    <property type="match status" value="1"/>
</dbReference>
<dbReference type="InterPro" id="IPR008254">
    <property type="entry name" value="Flavodoxin/NO_synth"/>
</dbReference>
<dbReference type="GO" id="GO:0016651">
    <property type="term" value="F:oxidoreductase activity, acting on NAD(P)H"/>
    <property type="evidence" value="ECO:0007669"/>
    <property type="project" value="UniProtKB-ARBA"/>
</dbReference>
<dbReference type="InterPro" id="IPR001226">
    <property type="entry name" value="Flavodoxin_CS"/>
</dbReference>
<dbReference type="EMBL" id="JABWDC010000002">
    <property type="protein sequence ID" value="NUN85156.1"/>
    <property type="molecule type" value="Genomic_DNA"/>
</dbReference>
<proteinExistence type="predicted"/>
<evidence type="ECO:0000313" key="3">
    <source>
        <dbReference type="EMBL" id="NUN85156.1"/>
    </source>
</evidence>
<reference evidence="3 4" key="2">
    <citation type="submission" date="2020-07" db="EMBL/GenBank/DDBJ databases">
        <title>Bacterial metabolism rescues the inhibition of intestinal drug absorption by food and drug additives.</title>
        <authorList>
            <person name="Zou L."/>
            <person name="Spanogiannopoulos P."/>
            <person name="Chien H.-C."/>
            <person name="Pieper L.M."/>
            <person name="Cai W."/>
            <person name="Khuri N."/>
            <person name="Pottel J."/>
            <person name="Vora B."/>
            <person name="Ni Z."/>
            <person name="Tsakalozou E."/>
            <person name="Zhang W."/>
            <person name="Shoichet B.K."/>
            <person name="Giacomini K.M."/>
            <person name="Turnbaugh P.J."/>
        </authorList>
    </citation>
    <scope>NUCLEOTIDE SEQUENCE [LARGE SCALE GENOMIC DNA]</scope>
    <source>
        <strain evidence="3 4">F22</strain>
    </source>
</reference>
<dbReference type="Gene3D" id="3.40.50.360">
    <property type="match status" value="1"/>
</dbReference>
<dbReference type="GO" id="GO:0009055">
    <property type="term" value="F:electron transfer activity"/>
    <property type="evidence" value="ECO:0007669"/>
    <property type="project" value="InterPro"/>
</dbReference>
<sequence length="176" mass="19803">MLDYLVVYDSETGNTKKIATEIFASLPGMSKDLINLHERTDFPEAKIYFVGFCVHRGTCRLEIGNFLSGLSGKSVALFGTCGAGNSPEYYKEIASSVRIWLEDDNHYLGSFICQGKMPLAVRQKYESLLNTPKDCDCQQIRRQLQNFDEAMIHPTRTDLENAALFATECIEKVKSV</sequence>
<dbReference type="Proteomes" id="UP000554488">
    <property type="component" value="Unassembled WGS sequence"/>
</dbReference>
<gene>
    <name evidence="2" type="ORF">comes_02690</name>
    <name evidence="3" type="ORF">HUU93_00825</name>
</gene>
<accession>A0A174ACG7</accession>
<comment type="caution">
    <text evidence="2">The sequence shown here is derived from an EMBL/GenBank/DDBJ whole genome shotgun (WGS) entry which is preliminary data.</text>
</comment>
<dbReference type="PROSITE" id="PS00201">
    <property type="entry name" value="FLAVODOXIN"/>
    <property type="match status" value="1"/>
</dbReference>
<reference evidence="2" key="3">
    <citation type="submission" date="2022-09" db="EMBL/GenBank/DDBJ databases">
        <title>Draft genome sequence of Coprococcus comes strain 31264.</title>
        <authorList>
            <person name="Atsushi H."/>
            <person name="Moriya O."/>
            <person name="Mitsuo S."/>
        </authorList>
    </citation>
    <scope>NUCLEOTIDE SEQUENCE</scope>
    <source>
        <strain evidence="2">JCM 31264</strain>
    </source>
</reference>
<dbReference type="NCBIfam" id="NF045594">
    <property type="entry name" value="flavodox_BilS"/>
    <property type="match status" value="1"/>
</dbReference>
<reference evidence="2" key="4">
    <citation type="submission" date="2022-11" db="EMBL/GenBank/DDBJ databases">
        <title>Draft genome sequence of Coprococcus comes strain 31264.</title>
        <authorList>
            <person name="Hisatomi A."/>
            <person name="Ohkuma M."/>
            <person name="Sakamoto M."/>
        </authorList>
    </citation>
    <scope>NUCLEOTIDE SEQUENCE</scope>
    <source>
        <strain evidence="2">JCM 31264</strain>
    </source>
</reference>
<evidence type="ECO:0000259" key="1">
    <source>
        <dbReference type="Pfam" id="PF12641"/>
    </source>
</evidence>
<organism evidence="2 5">
    <name type="scientific">Coprococcus comes</name>
    <dbReference type="NCBI Taxonomy" id="410072"/>
    <lineage>
        <taxon>Bacteria</taxon>
        <taxon>Bacillati</taxon>
        <taxon>Bacillota</taxon>
        <taxon>Clostridia</taxon>
        <taxon>Lachnospirales</taxon>
        <taxon>Lachnospiraceae</taxon>
        <taxon>Coprococcus</taxon>
    </lineage>
</organism>
<evidence type="ECO:0000313" key="5">
    <source>
        <dbReference type="Proteomes" id="UP001145109"/>
    </source>
</evidence>
<dbReference type="InterPro" id="IPR029039">
    <property type="entry name" value="Flavoprotein-like_sf"/>
</dbReference>
<dbReference type="Proteomes" id="UP001145109">
    <property type="component" value="Unassembled WGS sequence"/>
</dbReference>